<dbReference type="SUPFAM" id="SSF52374">
    <property type="entry name" value="Nucleotidylyl transferase"/>
    <property type="match status" value="1"/>
</dbReference>
<dbReference type="Pfam" id="PF13331">
    <property type="entry name" value="DUF4093"/>
    <property type="match status" value="1"/>
</dbReference>
<organism evidence="3 4">
    <name type="scientific">Sneathia sanguinegens</name>
    <dbReference type="NCBI Taxonomy" id="40543"/>
    <lineage>
        <taxon>Bacteria</taxon>
        <taxon>Fusobacteriati</taxon>
        <taxon>Fusobacteriota</taxon>
        <taxon>Fusobacteriia</taxon>
        <taxon>Fusobacteriales</taxon>
        <taxon>Leptotrichiaceae</taxon>
        <taxon>Sneathia</taxon>
    </lineage>
</organism>
<gene>
    <name evidence="3" type="ORF">QQA45_02275</name>
</gene>
<dbReference type="Gene3D" id="3.40.50.620">
    <property type="entry name" value="HUPs"/>
    <property type="match status" value="1"/>
</dbReference>
<dbReference type="InterPro" id="IPR052735">
    <property type="entry name" value="NAD_biosynth-regulator"/>
</dbReference>
<feature type="domain" description="Cytidyltransferase-like" evidence="1">
    <location>
        <begin position="114"/>
        <end position="256"/>
    </location>
</feature>
<evidence type="ECO:0000313" key="3">
    <source>
        <dbReference type="EMBL" id="MDK9580347.1"/>
    </source>
</evidence>
<dbReference type="EMBL" id="JASSPP010000002">
    <property type="protein sequence ID" value="MDK9580347.1"/>
    <property type="molecule type" value="Genomic_DNA"/>
</dbReference>
<evidence type="ECO:0000313" key="4">
    <source>
        <dbReference type="Proteomes" id="UP001225134"/>
    </source>
</evidence>
<keyword evidence="4" id="KW-1185">Reference proteome</keyword>
<dbReference type="InterPro" id="IPR025156">
    <property type="entry name" value="RNase_M5_C"/>
</dbReference>
<name>A0ABT7HJY3_9FUSO</name>
<dbReference type="PANTHER" id="PTHR37512:SF1">
    <property type="entry name" value="NADR_TTD14 AAA DOMAIN-CONTAINING PROTEIN"/>
    <property type="match status" value="1"/>
</dbReference>
<sequence length="279" mass="32857">MYANKFLATKKDNVGVENLNADDIFELFKNIHEVEKNKKDKFTITELMDAGLLVGNNSRIKRELLGDILAIGYCNGKKLLNLLNSLNISRKDFDAAVETVNKMYKFKDKNAAIFGKFFPVHKGHIKFIKLVARYCKNVYVFVCSETERDKKLNEKSKLANLTINDRKRFVELEVKGYKNIKVLELNEDGIEPYPNGWEAWSKRVNEKIEKNSLKIDCIFTNEVQDQEKYNKYFNIKAYLLDPKREDYSISSTMIRNNPEKYIDYFPESVKKWYFKFKEK</sequence>
<dbReference type="NCBIfam" id="TIGR00125">
    <property type="entry name" value="cyt_tran_rel"/>
    <property type="match status" value="1"/>
</dbReference>
<evidence type="ECO:0000259" key="1">
    <source>
        <dbReference type="Pfam" id="PF01467"/>
    </source>
</evidence>
<protein>
    <submittedName>
        <fullName evidence="3">DUF4093 domain-containing protein</fullName>
    </submittedName>
</protein>
<dbReference type="InterPro" id="IPR004821">
    <property type="entry name" value="Cyt_trans-like"/>
</dbReference>
<comment type="caution">
    <text evidence="3">The sequence shown here is derived from an EMBL/GenBank/DDBJ whole genome shotgun (WGS) entry which is preliminary data.</text>
</comment>
<dbReference type="InterPro" id="IPR014729">
    <property type="entry name" value="Rossmann-like_a/b/a_fold"/>
</dbReference>
<reference evidence="3 4" key="1">
    <citation type="submission" date="2023-06" db="EMBL/GenBank/DDBJ databases">
        <title>Antibody response to the Sneathia vaginalis cytopathogenic toxin A during pregnancy.</title>
        <authorList>
            <person name="Mccoy Z.T."/>
            <person name="Serrano M.G."/>
            <person name="Spaine K."/>
            <person name="Edwards D.J."/>
            <person name="Buck G.A."/>
            <person name="Jefferson K."/>
        </authorList>
    </citation>
    <scope>NUCLEOTIDE SEQUENCE [LARGE SCALE GENOMIC DNA]</scope>
    <source>
        <strain evidence="3 4">CCUG 42621</strain>
    </source>
</reference>
<dbReference type="Pfam" id="PF01467">
    <property type="entry name" value="CTP_transf_like"/>
    <property type="match status" value="1"/>
</dbReference>
<dbReference type="Proteomes" id="UP001225134">
    <property type="component" value="Unassembled WGS sequence"/>
</dbReference>
<evidence type="ECO:0000259" key="2">
    <source>
        <dbReference type="Pfam" id="PF13331"/>
    </source>
</evidence>
<proteinExistence type="predicted"/>
<feature type="domain" description="Ribonuclease M5 C-terminal" evidence="2">
    <location>
        <begin position="13"/>
        <end position="97"/>
    </location>
</feature>
<accession>A0ABT7HJY3</accession>
<dbReference type="PANTHER" id="PTHR37512">
    <property type="entry name" value="TRIFUNCTIONAL NAD BIOSYNTHESIS/REGULATOR PROTEIN NADR"/>
    <property type="match status" value="1"/>
</dbReference>